<evidence type="ECO:0000256" key="2">
    <source>
        <dbReference type="ARBA" id="ARBA00024195"/>
    </source>
</evidence>
<dbReference type="GO" id="GO:0006508">
    <property type="term" value="P:proteolysis"/>
    <property type="evidence" value="ECO:0007669"/>
    <property type="project" value="UniProtKB-KW"/>
</dbReference>
<evidence type="ECO:0000256" key="3">
    <source>
        <dbReference type="RuleBase" id="RU363034"/>
    </source>
</evidence>
<evidence type="ECO:0000256" key="4">
    <source>
        <dbReference type="SAM" id="SignalP"/>
    </source>
</evidence>
<evidence type="ECO:0000313" key="6">
    <source>
        <dbReference type="Proteomes" id="UP001652628"/>
    </source>
</evidence>
<sequence>MQTHIAWVLLLAWFLGRLGSSQFLEEPCGNIIVPKILKGQNATLQHSAWMAAVYNSSNVFLCGGTLIHKRFVLTAAHCIYGQVRLHVRLGAYNKTEPTVQKNVETGINHRLFNGLPEQGNDIGLLKLDSSVVYDFGIRPICIILDTNVRAEVDRMARFRALGWGLTKLDGQDSDILQTIFVDNLRRETCEQSLSVNVISKQLCAGSLYGDTCSGDSGGPLINPVDRYGRQAQFGIVSFGGRTCSGIGVYTDVTSYADWIEATIKKYDTPDDDTIALQPQKWLYKDCGGSTIASNLLADIYGPNFVALGVMITDQFVLTNPWDWPVNVASLQVVVRGRHEAYRVTGIFKNPEFFTAINGIALLKLNRRVTRPDGVKPICMLANLKDQQAAVSIIPFIVFDYVPVYGVPRIFQFNVDVVHPYDCRIRIQRQIGPNQFCVETPRGISDRYGNPGDILGKRIMHGNMERFVLLGIVSYSTNGINVFTNVMGQTEWFANIIKYY</sequence>
<reference evidence="7" key="1">
    <citation type="submission" date="2025-08" db="UniProtKB">
        <authorList>
            <consortium name="RefSeq"/>
        </authorList>
    </citation>
    <scope>IDENTIFICATION</scope>
</reference>
<keyword evidence="1" id="KW-1015">Disulfide bond</keyword>
<dbReference type="GO" id="GO:0005576">
    <property type="term" value="C:extracellular region"/>
    <property type="evidence" value="ECO:0007669"/>
    <property type="project" value="UniProtKB-SubCell"/>
</dbReference>
<dbReference type="SMART" id="SM00020">
    <property type="entry name" value="Tryp_SPc"/>
    <property type="match status" value="1"/>
</dbReference>
<dbReference type="InterPro" id="IPR051487">
    <property type="entry name" value="Ser/Thr_Proteases_Immune/Dev"/>
</dbReference>
<evidence type="ECO:0000259" key="5">
    <source>
        <dbReference type="PROSITE" id="PS50240"/>
    </source>
</evidence>
<dbReference type="InterPro" id="IPR043504">
    <property type="entry name" value="Peptidase_S1_PA_chymotrypsin"/>
</dbReference>
<dbReference type="Proteomes" id="UP001652628">
    <property type="component" value="Chromosome 2R"/>
</dbReference>
<feature type="domain" description="Peptidase S1" evidence="5">
    <location>
        <begin position="36"/>
        <end position="264"/>
    </location>
</feature>
<keyword evidence="4" id="KW-0732">Signal</keyword>
<evidence type="ECO:0000313" key="7">
    <source>
        <dbReference type="RefSeq" id="XP_016929893.2"/>
    </source>
</evidence>
<dbReference type="PRINTS" id="PR00722">
    <property type="entry name" value="CHYMOTRYPSIN"/>
</dbReference>
<dbReference type="PROSITE" id="PS50240">
    <property type="entry name" value="TRYPSIN_DOM"/>
    <property type="match status" value="2"/>
</dbReference>
<dbReference type="Pfam" id="PF00089">
    <property type="entry name" value="Trypsin"/>
    <property type="match status" value="2"/>
</dbReference>
<dbReference type="PROSITE" id="PS00135">
    <property type="entry name" value="TRYPSIN_SER"/>
    <property type="match status" value="1"/>
</dbReference>
<dbReference type="InterPro" id="IPR018114">
    <property type="entry name" value="TRYPSIN_HIS"/>
</dbReference>
<dbReference type="InterPro" id="IPR001314">
    <property type="entry name" value="Peptidase_S1A"/>
</dbReference>
<keyword evidence="3" id="KW-0378">Hydrolase</keyword>
<name>A0AB39Z825_DROSZ</name>
<proteinExistence type="inferred from homology"/>
<dbReference type="CDD" id="cd00190">
    <property type="entry name" value="Tryp_SPc"/>
    <property type="match status" value="1"/>
</dbReference>
<dbReference type="AlphaFoldDB" id="A0AB39Z825"/>
<dbReference type="PANTHER" id="PTHR24256">
    <property type="entry name" value="TRYPTASE-RELATED"/>
    <property type="match status" value="1"/>
</dbReference>
<dbReference type="GO" id="GO:0004252">
    <property type="term" value="F:serine-type endopeptidase activity"/>
    <property type="evidence" value="ECO:0007669"/>
    <property type="project" value="InterPro"/>
</dbReference>
<dbReference type="Gene3D" id="2.40.10.10">
    <property type="entry name" value="Trypsin-like serine proteases"/>
    <property type="match status" value="3"/>
</dbReference>
<feature type="chain" id="PRO_5045430121" description="Peptidase S1 domain-containing protein" evidence="4">
    <location>
        <begin position="22"/>
        <end position="499"/>
    </location>
</feature>
<organism evidence="6 7">
    <name type="scientific">Drosophila suzukii</name>
    <name type="common">Spotted-wing drosophila fruit fly</name>
    <dbReference type="NCBI Taxonomy" id="28584"/>
    <lineage>
        <taxon>Eukaryota</taxon>
        <taxon>Metazoa</taxon>
        <taxon>Ecdysozoa</taxon>
        <taxon>Arthropoda</taxon>
        <taxon>Hexapoda</taxon>
        <taxon>Insecta</taxon>
        <taxon>Pterygota</taxon>
        <taxon>Neoptera</taxon>
        <taxon>Endopterygota</taxon>
        <taxon>Diptera</taxon>
        <taxon>Brachycera</taxon>
        <taxon>Muscomorpha</taxon>
        <taxon>Ephydroidea</taxon>
        <taxon>Drosophilidae</taxon>
        <taxon>Drosophila</taxon>
        <taxon>Sophophora</taxon>
    </lineage>
</organism>
<evidence type="ECO:0000256" key="1">
    <source>
        <dbReference type="ARBA" id="ARBA00023157"/>
    </source>
</evidence>
<protein>
    <recommendedName>
        <fullName evidence="5">Peptidase S1 domain-containing protein</fullName>
    </recommendedName>
</protein>
<keyword evidence="6" id="KW-1185">Reference proteome</keyword>
<dbReference type="SUPFAM" id="SSF50494">
    <property type="entry name" value="Trypsin-like serine proteases"/>
    <property type="match status" value="2"/>
</dbReference>
<dbReference type="GeneID" id="108009774"/>
<dbReference type="InterPro" id="IPR033116">
    <property type="entry name" value="TRYPSIN_SER"/>
</dbReference>
<dbReference type="InterPro" id="IPR001254">
    <property type="entry name" value="Trypsin_dom"/>
</dbReference>
<dbReference type="PROSITE" id="PS00134">
    <property type="entry name" value="TRYPSIN_HIS"/>
    <property type="match status" value="1"/>
</dbReference>
<dbReference type="InterPro" id="IPR009003">
    <property type="entry name" value="Peptidase_S1_PA"/>
</dbReference>
<accession>A0AB39Z825</accession>
<keyword evidence="3" id="KW-0720">Serine protease</keyword>
<feature type="domain" description="Peptidase S1" evidence="5">
    <location>
        <begin position="286"/>
        <end position="497"/>
    </location>
</feature>
<keyword evidence="3" id="KW-0645">Protease</keyword>
<comment type="similarity">
    <text evidence="2">Belongs to the peptidase S1 family. CLIP subfamily.</text>
</comment>
<dbReference type="RefSeq" id="XP_016929893.2">
    <property type="nucleotide sequence ID" value="XM_017074404.4"/>
</dbReference>
<gene>
    <name evidence="7" type="primary">LOC108009774</name>
</gene>
<feature type="signal peptide" evidence="4">
    <location>
        <begin position="1"/>
        <end position="21"/>
    </location>
</feature>